<protein>
    <submittedName>
        <fullName evidence="1">Uncharacterized protein</fullName>
    </submittedName>
</protein>
<dbReference type="AlphaFoldDB" id="A0A6C0EHK2"/>
<dbReference type="EMBL" id="MN739802">
    <property type="protein sequence ID" value="QHT26815.1"/>
    <property type="molecule type" value="Genomic_DNA"/>
</dbReference>
<proteinExistence type="predicted"/>
<name>A0A6C0EHK2_9ZZZZ</name>
<reference evidence="1" key="1">
    <citation type="journal article" date="2020" name="Nature">
        <title>Giant virus diversity and host interactions through global metagenomics.</title>
        <authorList>
            <person name="Schulz F."/>
            <person name="Roux S."/>
            <person name="Paez-Espino D."/>
            <person name="Jungbluth S."/>
            <person name="Walsh D.A."/>
            <person name="Denef V.J."/>
            <person name="McMahon K.D."/>
            <person name="Konstantinidis K.T."/>
            <person name="Eloe-Fadrosh E.A."/>
            <person name="Kyrpides N.C."/>
            <person name="Woyke T."/>
        </authorList>
    </citation>
    <scope>NUCLEOTIDE SEQUENCE</scope>
    <source>
        <strain evidence="1">GVMAG-M-3300023179-2</strain>
    </source>
</reference>
<sequence length="253" mass="29643">MNVDEIIIFGEVFCAKNNKKSANLASWHPFEYYLENNEQSITKLFSVNYFDDICPIPYDIIDFATMIEFLIKTENHSIFPPLCLYSGKLGDGILKLSNLMLTSEKHFEGFFIVIDQENGYKWKTPNHEEQKKILMCNECMFLKENSKNIYKILENIYLEHNKIKNVDEKSVTNKSIDLLTSDILTAFNKLCTKISDFTDLPKKDRLPLIDELILDIVIEVFKQYTDCDIQPPYSENEIKKKSNNLLKQLFMKF</sequence>
<accession>A0A6C0EHK2</accession>
<evidence type="ECO:0000313" key="1">
    <source>
        <dbReference type="EMBL" id="QHT26815.1"/>
    </source>
</evidence>
<organism evidence="1">
    <name type="scientific">viral metagenome</name>
    <dbReference type="NCBI Taxonomy" id="1070528"/>
    <lineage>
        <taxon>unclassified sequences</taxon>
        <taxon>metagenomes</taxon>
        <taxon>organismal metagenomes</taxon>
    </lineage>
</organism>